<evidence type="ECO:0000259" key="2">
    <source>
        <dbReference type="Pfam" id="PF06094"/>
    </source>
</evidence>
<proteinExistence type="predicted"/>
<evidence type="ECO:0000313" key="4">
    <source>
        <dbReference type="Proteomes" id="UP000016936"/>
    </source>
</evidence>
<dbReference type="Gene3D" id="3.10.490.10">
    <property type="entry name" value="Gamma-glutamyl cyclotransferase-like"/>
    <property type="match status" value="1"/>
</dbReference>
<dbReference type="Pfam" id="PF06094">
    <property type="entry name" value="GGACT"/>
    <property type="match status" value="1"/>
</dbReference>
<evidence type="ECO:0000313" key="3">
    <source>
        <dbReference type="EMBL" id="EMD93217.1"/>
    </source>
</evidence>
<dbReference type="OrthoDB" id="3694777at2759"/>
<feature type="transmembrane region" description="Helical" evidence="1">
    <location>
        <begin position="6"/>
        <end position="26"/>
    </location>
</feature>
<organism evidence="3 4">
    <name type="scientific">Cochliobolus heterostrophus (strain C5 / ATCC 48332 / race O)</name>
    <name type="common">Southern corn leaf blight fungus</name>
    <name type="synonym">Bipolaris maydis</name>
    <dbReference type="NCBI Taxonomy" id="701091"/>
    <lineage>
        <taxon>Eukaryota</taxon>
        <taxon>Fungi</taxon>
        <taxon>Dikarya</taxon>
        <taxon>Ascomycota</taxon>
        <taxon>Pezizomycotina</taxon>
        <taxon>Dothideomycetes</taxon>
        <taxon>Pleosporomycetidae</taxon>
        <taxon>Pleosporales</taxon>
        <taxon>Pleosporineae</taxon>
        <taxon>Pleosporaceae</taxon>
        <taxon>Bipolaris</taxon>
    </lineage>
</organism>
<protein>
    <recommendedName>
        <fullName evidence="2">Gamma-glutamylcyclotransferase AIG2-like domain-containing protein</fullName>
    </recommendedName>
</protein>
<gene>
    <name evidence="3" type="ORF">COCHEDRAFT_1096713</name>
</gene>
<dbReference type="HOGENOM" id="CLU_2270056_0_0_1"/>
<dbReference type="Proteomes" id="UP000016936">
    <property type="component" value="Unassembled WGS sequence"/>
</dbReference>
<dbReference type="InterPro" id="IPR009288">
    <property type="entry name" value="AIG2-like_dom"/>
</dbReference>
<feature type="domain" description="Gamma-glutamylcyclotransferase AIG2-like" evidence="2">
    <location>
        <begin position="9"/>
        <end position="86"/>
    </location>
</feature>
<keyword evidence="1" id="KW-0812">Transmembrane</keyword>
<feature type="non-terminal residue" evidence="3">
    <location>
        <position position="1"/>
    </location>
</feature>
<reference evidence="3 4" key="1">
    <citation type="journal article" date="2012" name="PLoS Pathog.">
        <title>Diverse lifestyles and strategies of plant pathogenesis encoded in the genomes of eighteen Dothideomycetes fungi.</title>
        <authorList>
            <person name="Ohm R.A."/>
            <person name="Feau N."/>
            <person name="Henrissat B."/>
            <person name="Schoch C.L."/>
            <person name="Horwitz B.A."/>
            <person name="Barry K.W."/>
            <person name="Condon B.J."/>
            <person name="Copeland A.C."/>
            <person name="Dhillon B."/>
            <person name="Glaser F."/>
            <person name="Hesse C.N."/>
            <person name="Kosti I."/>
            <person name="LaButti K."/>
            <person name="Lindquist E.A."/>
            <person name="Lucas S."/>
            <person name="Salamov A.A."/>
            <person name="Bradshaw R.E."/>
            <person name="Ciuffetti L."/>
            <person name="Hamelin R.C."/>
            <person name="Kema G.H.J."/>
            <person name="Lawrence C."/>
            <person name="Scott J.A."/>
            <person name="Spatafora J.W."/>
            <person name="Turgeon B.G."/>
            <person name="de Wit P.J.G.M."/>
            <person name="Zhong S."/>
            <person name="Goodwin S.B."/>
            <person name="Grigoriev I.V."/>
        </authorList>
    </citation>
    <scope>NUCLEOTIDE SEQUENCE [LARGE SCALE GENOMIC DNA]</scope>
    <source>
        <strain evidence="4">C5 / ATCC 48332 / race O</strain>
    </source>
</reference>
<keyword evidence="1" id="KW-1133">Transmembrane helix</keyword>
<reference evidence="4" key="2">
    <citation type="journal article" date="2013" name="PLoS Genet.">
        <title>Comparative genome structure, secondary metabolite, and effector coding capacity across Cochliobolus pathogens.</title>
        <authorList>
            <person name="Condon B.J."/>
            <person name="Leng Y."/>
            <person name="Wu D."/>
            <person name="Bushley K.E."/>
            <person name="Ohm R.A."/>
            <person name="Otillar R."/>
            <person name="Martin J."/>
            <person name="Schackwitz W."/>
            <person name="Grimwood J."/>
            <person name="MohdZainudin N."/>
            <person name="Xue C."/>
            <person name="Wang R."/>
            <person name="Manning V.A."/>
            <person name="Dhillon B."/>
            <person name="Tu Z.J."/>
            <person name="Steffenson B.J."/>
            <person name="Salamov A."/>
            <person name="Sun H."/>
            <person name="Lowry S."/>
            <person name="LaButti K."/>
            <person name="Han J."/>
            <person name="Copeland A."/>
            <person name="Lindquist E."/>
            <person name="Barry K."/>
            <person name="Schmutz J."/>
            <person name="Baker S.E."/>
            <person name="Ciuffetti L.M."/>
            <person name="Grigoriev I.V."/>
            <person name="Zhong S."/>
            <person name="Turgeon B.G."/>
        </authorList>
    </citation>
    <scope>NUCLEOTIDE SEQUENCE [LARGE SCALE GENOMIC DNA]</scope>
    <source>
        <strain evidence="4">C5 / ATCC 48332 / race O</strain>
    </source>
</reference>
<dbReference type="AlphaFoldDB" id="M2UZS8"/>
<name>M2UZS8_COCH5</name>
<keyword evidence="4" id="KW-1185">Reference proteome</keyword>
<keyword evidence="1" id="KW-0472">Membrane</keyword>
<evidence type="ECO:0000256" key="1">
    <source>
        <dbReference type="SAM" id="Phobius"/>
    </source>
</evidence>
<accession>M2UZS8</accession>
<dbReference type="EMBL" id="KB445573">
    <property type="protein sequence ID" value="EMD93217.1"/>
    <property type="molecule type" value="Genomic_DNA"/>
</dbReference>
<sequence>ENVYLMIYFFYGLIVLPSRLSGIFAISSSQLPRLEPATLLDGEILTWAGKYRALVDCPGQGVDGHVYSVISKDQENALRMYEGDTHGIVHASVMLKERDGSEEIPVLWVRR</sequence>